<dbReference type="Gene3D" id="3.80.10.10">
    <property type="entry name" value="Ribonuclease Inhibitor"/>
    <property type="match status" value="1"/>
</dbReference>
<proteinExistence type="predicted"/>
<evidence type="ECO:0000313" key="2">
    <source>
        <dbReference type="Proteomes" id="UP000815677"/>
    </source>
</evidence>
<reference evidence="1" key="1">
    <citation type="submission" date="2014-09" db="EMBL/GenBank/DDBJ databases">
        <title>Genome sequence of the luminous mushroom Mycena chlorophos for searching fungal bioluminescence genes.</title>
        <authorList>
            <person name="Tanaka Y."/>
            <person name="Kasuga D."/>
            <person name="Oba Y."/>
            <person name="Hase S."/>
            <person name="Sato K."/>
            <person name="Oba Y."/>
            <person name="Sakakibara Y."/>
        </authorList>
    </citation>
    <scope>NUCLEOTIDE SEQUENCE</scope>
</reference>
<keyword evidence="2" id="KW-1185">Reference proteome</keyword>
<name>A0ABQ0L517_MYCCL</name>
<dbReference type="Proteomes" id="UP000815677">
    <property type="component" value="Unassembled WGS sequence"/>
</dbReference>
<accession>A0ABQ0L517</accession>
<evidence type="ECO:0000313" key="1">
    <source>
        <dbReference type="EMBL" id="GAT46206.1"/>
    </source>
</evidence>
<evidence type="ECO:0008006" key="3">
    <source>
        <dbReference type="Google" id="ProtNLM"/>
    </source>
</evidence>
<dbReference type="InterPro" id="IPR032675">
    <property type="entry name" value="LRR_dom_sf"/>
</dbReference>
<protein>
    <recommendedName>
        <fullName evidence="3">F-box domain-containing protein</fullName>
    </recommendedName>
</protein>
<dbReference type="EMBL" id="DF842145">
    <property type="protein sequence ID" value="GAT46206.1"/>
    <property type="molecule type" value="Genomic_DNA"/>
</dbReference>
<sequence length="487" mass="54207">MPFPPSAKFPRKSLSLSQGPSILGDKLSTTFPVEIRVEIFRHCCAFFPIDAPFGARGAGPLKLIRVSRSWRDLVLNTPTLWASFSLWVTAAQTNSRLVVALAQCLTRSRGAGLSFIFRYPVLDATCTKLFAQLLAASDRWREVTLNAPSASLLSLWDFVGLGRNGGSFPALRSLSVETVGLAPASVRSLSVSWAQLTKLDLFLIAFPTLDDCLFVLQQAVNLLSCSLNAACILEEEAPHVTLSKVADLKLRLYDGHGTPSLSEDSFHAFLECIECPNMRSFGLKWNLSHGPARLSHTDKLITFLDRQSAHLERLQLSYIPLDTPQLVRVLESVPGLRELRLAHSTIDREGDFINDRFLEALADGASTRLPLLESVAFNSTGECFSNPALLRFIASRWKHRPITPGSLQHLEINSPKRVAEYTPHWFRDWKEAKLDVRASLKRSPADMLNVLPAFLAKDLDSYETVCFMNCDFPLDIRSLLAFDVLPK</sequence>
<organism evidence="1 2">
    <name type="scientific">Mycena chlorophos</name>
    <name type="common">Agaric fungus</name>
    <name type="synonym">Agaricus chlorophos</name>
    <dbReference type="NCBI Taxonomy" id="658473"/>
    <lineage>
        <taxon>Eukaryota</taxon>
        <taxon>Fungi</taxon>
        <taxon>Dikarya</taxon>
        <taxon>Basidiomycota</taxon>
        <taxon>Agaricomycotina</taxon>
        <taxon>Agaricomycetes</taxon>
        <taxon>Agaricomycetidae</taxon>
        <taxon>Agaricales</taxon>
        <taxon>Marasmiineae</taxon>
        <taxon>Mycenaceae</taxon>
        <taxon>Mycena</taxon>
    </lineage>
</organism>
<gene>
    <name evidence="1" type="ORF">MCHLO_03744</name>
</gene>
<dbReference type="SUPFAM" id="SSF52047">
    <property type="entry name" value="RNI-like"/>
    <property type="match status" value="1"/>
</dbReference>